<dbReference type="EMBL" id="AJWZ01006879">
    <property type="protein sequence ID" value="EKC58515.1"/>
    <property type="molecule type" value="Genomic_DNA"/>
</dbReference>
<accession>K1SXJ8</accession>
<sequence>MENIGYYNGKFDLIEKMTVPMNDRAMYFGDGVYDATYSVNRTIFALEDHLDR</sequence>
<protein>
    <submittedName>
        <fullName evidence="1">D-amino acid aminotransferase</fullName>
    </submittedName>
</protein>
<proteinExistence type="predicted"/>
<feature type="non-terminal residue" evidence="1">
    <location>
        <position position="52"/>
    </location>
</feature>
<dbReference type="InterPro" id="IPR036038">
    <property type="entry name" value="Aminotransferase-like"/>
</dbReference>
<evidence type="ECO:0000313" key="1">
    <source>
        <dbReference type="EMBL" id="EKC58515.1"/>
    </source>
</evidence>
<dbReference type="Gene3D" id="3.30.470.10">
    <property type="match status" value="1"/>
</dbReference>
<name>K1SXJ8_9ZZZZ</name>
<comment type="caution">
    <text evidence="1">The sequence shown here is derived from an EMBL/GenBank/DDBJ whole genome shotgun (WGS) entry which is preliminary data.</text>
</comment>
<dbReference type="InterPro" id="IPR043131">
    <property type="entry name" value="BCAT-like_N"/>
</dbReference>
<dbReference type="AlphaFoldDB" id="K1SXJ8"/>
<dbReference type="SUPFAM" id="SSF56752">
    <property type="entry name" value="D-aminoacid aminotransferase-like PLP-dependent enzymes"/>
    <property type="match status" value="1"/>
</dbReference>
<organism evidence="1">
    <name type="scientific">human gut metagenome</name>
    <dbReference type="NCBI Taxonomy" id="408170"/>
    <lineage>
        <taxon>unclassified sequences</taxon>
        <taxon>metagenomes</taxon>
        <taxon>organismal metagenomes</taxon>
    </lineage>
</organism>
<reference evidence="1" key="1">
    <citation type="journal article" date="2013" name="Environ. Microbiol.">
        <title>Microbiota from the distal guts of lean and obese adolescents exhibit partial functional redundancy besides clear differences in community structure.</title>
        <authorList>
            <person name="Ferrer M."/>
            <person name="Ruiz A."/>
            <person name="Lanza F."/>
            <person name="Haange S.B."/>
            <person name="Oberbach A."/>
            <person name="Till H."/>
            <person name="Bargiela R."/>
            <person name="Campoy C."/>
            <person name="Segura M.T."/>
            <person name="Richter M."/>
            <person name="von Bergen M."/>
            <person name="Seifert J."/>
            <person name="Suarez A."/>
        </authorList>
    </citation>
    <scope>NUCLEOTIDE SEQUENCE</scope>
</reference>
<gene>
    <name evidence="1" type="ORF">OBE_09967</name>
</gene>
<dbReference type="GO" id="GO:0008483">
    <property type="term" value="F:transaminase activity"/>
    <property type="evidence" value="ECO:0007669"/>
    <property type="project" value="UniProtKB-KW"/>
</dbReference>
<keyword evidence="1" id="KW-0808">Transferase</keyword>
<keyword evidence="1" id="KW-0032">Aminotransferase</keyword>